<evidence type="ECO:0000313" key="7">
    <source>
        <dbReference type="EMBL" id="KPM79692.1"/>
    </source>
</evidence>
<dbReference type="PANTHER" id="PTHR35371:SF1">
    <property type="entry name" value="BLR7753 PROTEIN"/>
    <property type="match status" value="1"/>
</dbReference>
<feature type="transmembrane region" description="Helical" evidence="5">
    <location>
        <begin position="62"/>
        <end position="79"/>
    </location>
</feature>
<dbReference type="EMBL" id="LJTC01000016">
    <property type="protein sequence ID" value="KPM79692.1"/>
    <property type="molecule type" value="Genomic_DNA"/>
</dbReference>
<evidence type="ECO:0008006" key="9">
    <source>
        <dbReference type="Google" id="ProtNLM"/>
    </source>
</evidence>
<dbReference type="Pfam" id="PF01124">
    <property type="entry name" value="MAPEG"/>
    <property type="match status" value="1"/>
</dbReference>
<feature type="transmembrane region" description="Helical" evidence="5">
    <location>
        <begin position="86"/>
        <end position="103"/>
    </location>
</feature>
<evidence type="ECO:0000256" key="2">
    <source>
        <dbReference type="ARBA" id="ARBA00022692"/>
    </source>
</evidence>
<keyword evidence="4 5" id="KW-0472">Membrane</keyword>
<sequence>MTTLIICALIAVLIPYLAKAPVAFAQNKLAGYDNKHPREQQAKLTGFGARALAAHQNSFESLIIFAVALAVVIGSNNVYQVTETLAIVHVIARVLYCIFYYINQDILRSLVWLVGYVCAVAMIALCL</sequence>
<dbReference type="RefSeq" id="WP_054554648.1">
    <property type="nucleotide sequence ID" value="NZ_LJTC01000016.1"/>
</dbReference>
<dbReference type="PATRIC" id="fig|570156.3.peg.1808"/>
<feature type="signal peptide" evidence="6">
    <location>
        <begin position="1"/>
        <end position="25"/>
    </location>
</feature>
<dbReference type="SUPFAM" id="SSF161084">
    <property type="entry name" value="MAPEG domain-like"/>
    <property type="match status" value="1"/>
</dbReference>
<comment type="caution">
    <text evidence="7">The sequence shown here is derived from an EMBL/GenBank/DDBJ whole genome shotgun (WGS) entry which is preliminary data.</text>
</comment>
<gene>
    <name evidence="7" type="ORF">AOG27_19410</name>
</gene>
<organism evidence="7 8">
    <name type="scientific">Pseudoalteromonas lipolytica</name>
    <dbReference type="NCBI Taxonomy" id="570156"/>
    <lineage>
        <taxon>Bacteria</taxon>
        <taxon>Pseudomonadati</taxon>
        <taxon>Pseudomonadota</taxon>
        <taxon>Gammaproteobacteria</taxon>
        <taxon>Alteromonadales</taxon>
        <taxon>Pseudoalteromonadaceae</taxon>
        <taxon>Pseudoalteromonas</taxon>
    </lineage>
</organism>
<dbReference type="InterPro" id="IPR023352">
    <property type="entry name" value="MAPEG-like_dom_sf"/>
</dbReference>
<evidence type="ECO:0000313" key="8">
    <source>
        <dbReference type="Proteomes" id="UP000050378"/>
    </source>
</evidence>
<dbReference type="STRING" id="570156.AOG27_19410"/>
<dbReference type="InterPro" id="IPR001129">
    <property type="entry name" value="Membr-assoc_MAPEG"/>
</dbReference>
<accession>A0A0P7CWP6</accession>
<evidence type="ECO:0000256" key="6">
    <source>
        <dbReference type="SAM" id="SignalP"/>
    </source>
</evidence>
<evidence type="ECO:0000256" key="4">
    <source>
        <dbReference type="ARBA" id="ARBA00023136"/>
    </source>
</evidence>
<keyword evidence="2 5" id="KW-0812">Transmembrane</keyword>
<proteinExistence type="predicted"/>
<dbReference type="GO" id="GO:0016020">
    <property type="term" value="C:membrane"/>
    <property type="evidence" value="ECO:0007669"/>
    <property type="project" value="UniProtKB-SubCell"/>
</dbReference>
<dbReference type="AlphaFoldDB" id="A0A0P7CWP6"/>
<keyword evidence="3 5" id="KW-1133">Transmembrane helix</keyword>
<evidence type="ECO:0000256" key="5">
    <source>
        <dbReference type="SAM" id="Phobius"/>
    </source>
</evidence>
<keyword evidence="6" id="KW-0732">Signal</keyword>
<evidence type="ECO:0000256" key="3">
    <source>
        <dbReference type="ARBA" id="ARBA00022989"/>
    </source>
</evidence>
<dbReference type="OrthoDB" id="513661at2"/>
<dbReference type="Gene3D" id="1.20.120.550">
    <property type="entry name" value="Membrane associated eicosanoid/glutathione metabolism-like domain"/>
    <property type="match status" value="1"/>
</dbReference>
<comment type="subcellular location">
    <subcellularLocation>
        <location evidence="1">Membrane</location>
    </subcellularLocation>
</comment>
<feature type="transmembrane region" description="Helical" evidence="5">
    <location>
        <begin position="109"/>
        <end position="126"/>
    </location>
</feature>
<feature type="chain" id="PRO_5006137342" description="MAPEG family protein" evidence="6">
    <location>
        <begin position="26"/>
        <end position="127"/>
    </location>
</feature>
<name>A0A0P7CWP6_9GAMM</name>
<reference evidence="7 8" key="1">
    <citation type="submission" date="2015-09" db="EMBL/GenBank/DDBJ databases">
        <title>Draft Genome Sequence of Pseudoalteromonas lipolytica UCD-48B.</title>
        <authorList>
            <person name="Krusor M."/>
            <person name="Coil D.A."/>
            <person name="Lang J.M."/>
            <person name="Eisen J.A."/>
            <person name="Alexiev A."/>
        </authorList>
    </citation>
    <scope>NUCLEOTIDE SEQUENCE [LARGE SCALE GENOMIC DNA]</scope>
    <source>
        <strain evidence="7 8">UCD-48B</strain>
    </source>
</reference>
<protein>
    <recommendedName>
        <fullName evidence="9">MAPEG family protein</fullName>
    </recommendedName>
</protein>
<dbReference type="PANTHER" id="PTHR35371">
    <property type="entry name" value="INNER MEMBRANE PROTEIN"/>
    <property type="match status" value="1"/>
</dbReference>
<dbReference type="Proteomes" id="UP000050378">
    <property type="component" value="Unassembled WGS sequence"/>
</dbReference>
<evidence type="ECO:0000256" key="1">
    <source>
        <dbReference type="ARBA" id="ARBA00004370"/>
    </source>
</evidence>